<keyword evidence="2" id="KW-0418">Kinase</keyword>
<name>U2ERD1_9GAMM</name>
<dbReference type="InterPro" id="IPR016064">
    <property type="entry name" value="NAD/diacylglycerol_kinase_sf"/>
</dbReference>
<evidence type="ECO:0000313" key="2">
    <source>
        <dbReference type="EMBL" id="ERJ20557.1"/>
    </source>
</evidence>
<dbReference type="eggNOG" id="COG1597">
    <property type="taxonomic scope" value="Bacteria"/>
</dbReference>
<dbReference type="Pfam" id="PF19279">
    <property type="entry name" value="YegS_C"/>
    <property type="match status" value="1"/>
</dbReference>
<reference evidence="2 3" key="1">
    <citation type="journal article" date="2011" name="J. Bacteriol.">
        <title>Genome sequence of Salinisphaera shabanensis, a gammaproteobacterium from the harsh, variable environment of the brine-seawater interface of the Shaban Deep in the Red Sea.</title>
        <authorList>
            <person name="Antunes A."/>
            <person name="Alam I."/>
            <person name="Bajic V.B."/>
            <person name="Stingl U."/>
        </authorList>
    </citation>
    <scope>NUCLEOTIDE SEQUENCE [LARGE SCALE GENOMIC DNA]</scope>
    <source>
        <strain evidence="2 3">E1L3A</strain>
    </source>
</reference>
<reference evidence="2 3" key="2">
    <citation type="journal article" date="2013" name="PLoS ONE">
        <title>INDIGO - INtegrated Data Warehouse of MIcrobial GenOmes with Examples from the Red Sea Extremophiles.</title>
        <authorList>
            <person name="Alam I."/>
            <person name="Antunes A."/>
            <person name="Kamau A.A."/>
            <person name="Ba Alawi W."/>
            <person name="Kalkatawi M."/>
            <person name="Stingl U."/>
            <person name="Bajic V.B."/>
        </authorList>
    </citation>
    <scope>NUCLEOTIDE SEQUENCE [LARGE SCALE GENOMIC DNA]</scope>
    <source>
        <strain evidence="2 3">E1L3A</strain>
    </source>
</reference>
<dbReference type="Gene3D" id="2.60.200.40">
    <property type="match status" value="1"/>
</dbReference>
<comment type="caution">
    <text evidence="2">The sequence shown here is derived from an EMBL/GenBank/DDBJ whole genome shotgun (WGS) entry which is preliminary data.</text>
</comment>
<dbReference type="SMART" id="SM00046">
    <property type="entry name" value="DAGKc"/>
    <property type="match status" value="1"/>
</dbReference>
<dbReference type="AlphaFoldDB" id="U2ERD1"/>
<dbReference type="EMBL" id="AFNV02000003">
    <property type="protein sequence ID" value="ERJ20557.1"/>
    <property type="molecule type" value="Genomic_DNA"/>
</dbReference>
<dbReference type="GO" id="GO:0008929">
    <property type="term" value="F:methylglyoxal synthase activity"/>
    <property type="evidence" value="ECO:0007669"/>
    <property type="project" value="InterPro"/>
</dbReference>
<dbReference type="EC" id="2.7.1.94" evidence="2"/>
<dbReference type="PROSITE" id="PS50146">
    <property type="entry name" value="DAGK"/>
    <property type="match status" value="1"/>
</dbReference>
<sequence>MDFHPILAENALWRQHAYFVDCACHGAHLRCWLCYFQSVKILRALLLINQKSRQGEANAQAARDALEALDVEITLGKFEEPDDVPAEIDRHAPNVDIIVLGGGDGTLNLAAAAVMRAGRPMGVLPLGTANDFARTLLIPTELEAACRNVVEGVSHGVDLGQCNDVYFVNVASVGLAVRACEYRSDAAKKWFGSFGYASNVFKAYRDTEPFDAVVRCGDETHRLHSIQLAIGNGRYFGGGLAVASDAALDDGRLDLYSLQPQSLTKLMGMIPTLVRGPDKSIQGVQLLEGTEFEVDTGKPMPINTDGEILTETPATFRIHPGALQVKVPQEYVDRYGRDNKNNQ</sequence>
<dbReference type="InterPro" id="IPR004363">
    <property type="entry name" value="Methylgl_synth"/>
</dbReference>
<dbReference type="GO" id="GO:0005524">
    <property type="term" value="F:ATP binding"/>
    <property type="evidence" value="ECO:0007669"/>
    <property type="project" value="InterPro"/>
</dbReference>
<dbReference type="STRING" id="1033802.SSPSH_000667"/>
<dbReference type="NCBIfam" id="NF009604">
    <property type="entry name" value="PRK13057.1"/>
    <property type="match status" value="1"/>
</dbReference>
<evidence type="ECO:0000313" key="3">
    <source>
        <dbReference type="Proteomes" id="UP000006242"/>
    </source>
</evidence>
<keyword evidence="3" id="KW-1185">Reference proteome</keyword>
<keyword evidence="2" id="KW-0808">Transferase</keyword>
<dbReference type="Pfam" id="PF00781">
    <property type="entry name" value="DAGK_cat"/>
    <property type="match status" value="1"/>
</dbReference>
<dbReference type="GO" id="GO:0019242">
    <property type="term" value="P:methylglyoxal biosynthetic process"/>
    <property type="evidence" value="ECO:0007669"/>
    <property type="project" value="InterPro"/>
</dbReference>
<dbReference type="GO" id="GO:0005829">
    <property type="term" value="C:cytosol"/>
    <property type="evidence" value="ECO:0007669"/>
    <property type="project" value="TreeGrafter"/>
</dbReference>
<dbReference type="InterPro" id="IPR001206">
    <property type="entry name" value="Diacylglycerol_kinase_cat_dom"/>
</dbReference>
<evidence type="ECO:0000259" key="1">
    <source>
        <dbReference type="PROSITE" id="PS50146"/>
    </source>
</evidence>
<dbReference type="InterPro" id="IPR045540">
    <property type="entry name" value="YegS/DAGK_C"/>
</dbReference>
<dbReference type="Gene3D" id="3.40.50.10330">
    <property type="entry name" value="Probable inorganic polyphosphate/atp-NAD kinase, domain 1"/>
    <property type="match status" value="1"/>
</dbReference>
<protein>
    <submittedName>
        <fullName evidence="2">Lipid kinase YegS protein</fullName>
        <ecNumber evidence="2">2.7.1.94</ecNumber>
    </submittedName>
</protein>
<dbReference type="PANTHER" id="PTHR30492:SF0">
    <property type="entry name" value="METHYLGLYOXAL SYNTHASE"/>
    <property type="match status" value="1"/>
</dbReference>
<dbReference type="SUPFAM" id="SSF111331">
    <property type="entry name" value="NAD kinase/diacylglycerol kinase-like"/>
    <property type="match status" value="1"/>
</dbReference>
<gene>
    <name evidence="2" type="ORF">SSPSH_000667</name>
</gene>
<proteinExistence type="predicted"/>
<accession>U2ERD1</accession>
<feature type="domain" description="DAGKc" evidence="1">
    <location>
        <begin position="39"/>
        <end position="166"/>
    </location>
</feature>
<dbReference type="GO" id="GO:0047620">
    <property type="term" value="F:acylglycerol kinase activity"/>
    <property type="evidence" value="ECO:0007669"/>
    <property type="project" value="UniProtKB-EC"/>
</dbReference>
<dbReference type="Proteomes" id="UP000006242">
    <property type="component" value="Unassembled WGS sequence"/>
</dbReference>
<dbReference type="GO" id="GO:0008654">
    <property type="term" value="P:phospholipid biosynthetic process"/>
    <property type="evidence" value="ECO:0007669"/>
    <property type="project" value="InterPro"/>
</dbReference>
<dbReference type="PANTHER" id="PTHR30492">
    <property type="entry name" value="METHYLGLYOXAL SYNTHASE"/>
    <property type="match status" value="1"/>
</dbReference>
<dbReference type="InterPro" id="IPR017438">
    <property type="entry name" value="ATP-NAD_kinase_N"/>
</dbReference>
<organism evidence="2 3">
    <name type="scientific">Salinisphaera shabanensis E1L3A</name>
    <dbReference type="NCBI Taxonomy" id="1033802"/>
    <lineage>
        <taxon>Bacteria</taxon>
        <taxon>Pseudomonadati</taxon>
        <taxon>Pseudomonadota</taxon>
        <taxon>Gammaproteobacteria</taxon>
        <taxon>Salinisphaerales</taxon>
        <taxon>Salinisphaeraceae</taxon>
        <taxon>Salinisphaera</taxon>
    </lineage>
</organism>
<dbReference type="InterPro" id="IPR005218">
    <property type="entry name" value="Diacylglycerol/lipid_kinase"/>
</dbReference>
<dbReference type="NCBIfam" id="TIGR00147">
    <property type="entry name" value="YegS/Rv2252/BmrU family lipid kinase"/>
    <property type="match status" value="1"/>
</dbReference>